<keyword evidence="6 10" id="KW-0472">Membrane</keyword>
<evidence type="ECO:0000256" key="5">
    <source>
        <dbReference type="ARBA" id="ARBA00022889"/>
    </source>
</evidence>
<evidence type="ECO:0000256" key="10">
    <source>
        <dbReference type="SAM" id="Phobius"/>
    </source>
</evidence>
<name>A0A8C4QWK9_EPTBU</name>
<evidence type="ECO:0000256" key="3">
    <source>
        <dbReference type="ARBA" id="ARBA00022729"/>
    </source>
</evidence>
<comment type="similarity">
    <text evidence="2">Belongs to the nectin family.</text>
</comment>
<evidence type="ECO:0000313" key="13">
    <source>
        <dbReference type="Proteomes" id="UP000694388"/>
    </source>
</evidence>
<dbReference type="GO" id="GO:0007156">
    <property type="term" value="P:homophilic cell adhesion via plasma membrane adhesion molecules"/>
    <property type="evidence" value="ECO:0007669"/>
    <property type="project" value="TreeGrafter"/>
</dbReference>
<keyword evidence="4" id="KW-0677">Repeat</keyword>
<keyword evidence="10" id="KW-1133">Transmembrane helix</keyword>
<sequence length="520" mass="55842">NKYRGTPTFVYSTFADPGNSTIVLVSWHFQGNAETPSSPRPDRERFASYSHVHGSSFAPPHSQQASFPASKLVSEKGNDGTLQLSEANRANAGTYFCEFTLFPIGKKIILVEMELQVMGTSSLVALCRSTGARPAPELSWRLSPLLAPLVSPSPKGKPEPKPQASPGGPLWTVLSELWLRPLSEADGQQAVCVATHPAFDEAREQKVMVNIQYAPEVSVKGFNRQWFVNDTGATLHCVVNSNPPATTFVWTRVNGSCPLGAKAENDIFNFMIPLSQDMAGTYECEARNLVGNGRASVQVNIDVPPTTQPPSTLGVRVIGPISTSASSSSLAKSSNSTYLTVGIALGLIVLVCLVGAFAVLAYRNKCWCTRSSRLYYDAAAERQIASGTGHSDNNGNENATVTKNTTSKTALDKPWQLVNEVGPPPYSPSEDTQGSEEPFLNRPAVGTPVAPFVLNDAFGDAKPPRGTVSPNFPITDAHQSLPMSAVPSIPLCVLNDEYGDSEEFVTHGDGTVVALREWFV</sequence>
<evidence type="ECO:0000313" key="12">
    <source>
        <dbReference type="Ensembl" id="ENSEBUP00000020627.1"/>
    </source>
</evidence>
<evidence type="ECO:0000256" key="4">
    <source>
        <dbReference type="ARBA" id="ARBA00022737"/>
    </source>
</evidence>
<keyword evidence="10" id="KW-0812">Transmembrane</keyword>
<dbReference type="PANTHER" id="PTHR23277:SF11">
    <property type="entry name" value="NECTIN-4"/>
    <property type="match status" value="1"/>
</dbReference>
<evidence type="ECO:0000256" key="1">
    <source>
        <dbReference type="ARBA" id="ARBA00004370"/>
    </source>
</evidence>
<dbReference type="InterPro" id="IPR051427">
    <property type="entry name" value="Nectin/Nectin-like"/>
</dbReference>
<evidence type="ECO:0000256" key="2">
    <source>
        <dbReference type="ARBA" id="ARBA00007810"/>
    </source>
</evidence>
<evidence type="ECO:0000256" key="9">
    <source>
        <dbReference type="SAM" id="MobiDB-lite"/>
    </source>
</evidence>
<dbReference type="GO" id="GO:0005912">
    <property type="term" value="C:adherens junction"/>
    <property type="evidence" value="ECO:0007669"/>
    <property type="project" value="TreeGrafter"/>
</dbReference>
<dbReference type="GO" id="GO:0016020">
    <property type="term" value="C:membrane"/>
    <property type="evidence" value="ECO:0007669"/>
    <property type="project" value="UniProtKB-SubCell"/>
</dbReference>
<feature type="domain" description="Ig-like" evidence="11">
    <location>
        <begin position="215"/>
        <end position="302"/>
    </location>
</feature>
<organism evidence="12 13">
    <name type="scientific">Eptatretus burgeri</name>
    <name type="common">Inshore hagfish</name>
    <dbReference type="NCBI Taxonomy" id="7764"/>
    <lineage>
        <taxon>Eukaryota</taxon>
        <taxon>Metazoa</taxon>
        <taxon>Chordata</taxon>
        <taxon>Craniata</taxon>
        <taxon>Vertebrata</taxon>
        <taxon>Cyclostomata</taxon>
        <taxon>Myxini</taxon>
        <taxon>Myxiniformes</taxon>
        <taxon>Myxinidae</taxon>
        <taxon>Eptatretinae</taxon>
        <taxon>Eptatretus</taxon>
    </lineage>
</organism>
<keyword evidence="3" id="KW-0732">Signal</keyword>
<dbReference type="Gene3D" id="2.60.40.10">
    <property type="entry name" value="Immunoglobulins"/>
    <property type="match status" value="3"/>
</dbReference>
<dbReference type="InterPro" id="IPR013162">
    <property type="entry name" value="CD80_C2-set"/>
</dbReference>
<keyword evidence="5" id="KW-0130">Cell adhesion</keyword>
<accession>A0A8C4QWK9</accession>
<feature type="compositionally biased region" description="Polar residues" evidence="9">
    <location>
        <begin position="386"/>
        <end position="409"/>
    </location>
</feature>
<evidence type="ECO:0000259" key="11">
    <source>
        <dbReference type="PROSITE" id="PS50835"/>
    </source>
</evidence>
<keyword evidence="13" id="KW-1185">Reference proteome</keyword>
<dbReference type="Proteomes" id="UP000694388">
    <property type="component" value="Unplaced"/>
</dbReference>
<dbReference type="AlphaFoldDB" id="A0A8C4QWK9"/>
<dbReference type="PROSITE" id="PS50835">
    <property type="entry name" value="IG_LIKE"/>
    <property type="match status" value="1"/>
</dbReference>
<evidence type="ECO:0000256" key="7">
    <source>
        <dbReference type="ARBA" id="ARBA00023157"/>
    </source>
</evidence>
<proteinExistence type="inferred from homology"/>
<dbReference type="InterPro" id="IPR036179">
    <property type="entry name" value="Ig-like_dom_sf"/>
</dbReference>
<dbReference type="InterPro" id="IPR013783">
    <property type="entry name" value="Ig-like_fold"/>
</dbReference>
<dbReference type="SUPFAM" id="SSF48726">
    <property type="entry name" value="Immunoglobulin"/>
    <property type="match status" value="2"/>
</dbReference>
<comment type="subcellular location">
    <subcellularLocation>
        <location evidence="1">Membrane</location>
    </subcellularLocation>
</comment>
<keyword evidence="7" id="KW-1015">Disulfide bond</keyword>
<dbReference type="Pfam" id="PF08205">
    <property type="entry name" value="C2-set_2"/>
    <property type="match status" value="1"/>
</dbReference>
<dbReference type="GeneTree" id="ENSGT00940000157535"/>
<dbReference type="GO" id="GO:0007157">
    <property type="term" value="P:heterophilic cell-cell adhesion via plasma membrane cell adhesion molecules"/>
    <property type="evidence" value="ECO:0007669"/>
    <property type="project" value="TreeGrafter"/>
</dbReference>
<protein>
    <recommendedName>
        <fullName evidence="11">Ig-like domain-containing protein</fullName>
    </recommendedName>
</protein>
<feature type="transmembrane region" description="Helical" evidence="10">
    <location>
        <begin position="338"/>
        <end position="362"/>
    </location>
</feature>
<reference evidence="12" key="2">
    <citation type="submission" date="2025-09" db="UniProtKB">
        <authorList>
            <consortium name="Ensembl"/>
        </authorList>
    </citation>
    <scope>IDENTIFICATION</scope>
</reference>
<dbReference type="PANTHER" id="PTHR23277">
    <property type="entry name" value="NECTIN-RELATED"/>
    <property type="match status" value="1"/>
</dbReference>
<reference evidence="12" key="1">
    <citation type="submission" date="2025-08" db="UniProtKB">
        <authorList>
            <consortium name="Ensembl"/>
        </authorList>
    </citation>
    <scope>IDENTIFICATION</scope>
</reference>
<dbReference type="InterPro" id="IPR007110">
    <property type="entry name" value="Ig-like_dom"/>
</dbReference>
<evidence type="ECO:0000256" key="6">
    <source>
        <dbReference type="ARBA" id="ARBA00023136"/>
    </source>
</evidence>
<dbReference type="Ensembl" id="ENSEBUT00000021203.1">
    <property type="protein sequence ID" value="ENSEBUP00000020627.1"/>
    <property type="gene ID" value="ENSEBUG00000012764.1"/>
</dbReference>
<evidence type="ECO:0000256" key="8">
    <source>
        <dbReference type="ARBA" id="ARBA00023180"/>
    </source>
</evidence>
<keyword evidence="8" id="KW-0325">Glycoprotein</keyword>
<feature type="region of interest" description="Disordered" evidence="9">
    <location>
        <begin position="386"/>
        <end position="441"/>
    </location>
</feature>